<evidence type="ECO:0000313" key="3">
    <source>
        <dbReference type="Proteomes" id="UP000888200"/>
    </source>
</evidence>
<dbReference type="Proteomes" id="UP000888200">
    <property type="component" value="Genome"/>
</dbReference>
<feature type="domain" description="p55 C-terminal" evidence="1">
    <location>
        <begin position="346"/>
        <end position="420"/>
    </location>
</feature>
<dbReference type="InterPro" id="IPR048854">
    <property type="entry name" value="p55_CTD"/>
</dbReference>
<keyword evidence="3" id="KW-1185">Reference proteome</keyword>
<dbReference type="KEGG" id="vg:80551267"/>
<gene>
    <name evidence="2" type="primary">P6</name>
</gene>
<protein>
    <recommendedName>
        <fullName evidence="1">p55 C-terminal domain-containing protein</fullName>
    </recommendedName>
</protein>
<sequence>MDTIDNGKMKLALQTEIWDLLSDDCIKQFKQACTNFDTIVMKPNPDSTGPRTRYSIPSCRAKRGAYYDNLRYNYELAFESIPDNLKSDFLKGNGLHPETHGTNINFNEYLETEPARLTIIRHHDGKTWGMKINDDLRTYLKHTIIADLIEAHTTREYSDDKRVISFIKYGFFNRLSVLVTVTIDDYTQHTDYCKTEFMNYLRGCYWDNYECLRSSNNILSCRNFYYDHIVKQNRQTINSFISTFKNDLHLINGIVSVEDDLLLIESVVQANLYKYAIDNGVKTKSWVKDGLSFLEPIDLYIDKFYAEYRQKINLIKLRMERANQIEELDLPEEVVMVDAPGTDLVTDFFYYQLVLVKSDKKHIKANMEYKIKDVSEIDNVQYTPEYVVSHKDKIEMYSRLKSLHSNMKVTQMELYYITVYHKIYTAIKGHAASDDKLTRRLNTLAKEKSSMVRKKIIESFQDGSSCFKLKWSKEIYVCGKFWEESE</sequence>
<dbReference type="EMBL" id="LC576451">
    <property type="protein sequence ID" value="BCK60947.1"/>
    <property type="molecule type" value="Viral_cRNA"/>
</dbReference>
<dbReference type="RefSeq" id="YP_010840375.1">
    <property type="nucleotide sequence ID" value="NC_078664.1"/>
</dbReference>
<dbReference type="GeneID" id="80551267"/>
<accession>A0AAU9C707</accession>
<evidence type="ECO:0000259" key="1">
    <source>
        <dbReference type="Pfam" id="PF21705"/>
    </source>
</evidence>
<reference evidence="2" key="1">
    <citation type="journal article" date="2021" name="Arch. Virol.">
        <title>Complete nucleotide sequence of chrysanthemum mosaic-associated virus, a novel emaravirus infecting chrysanthemum.</title>
        <authorList>
            <person name="Kubota K."/>
            <person name="Yanagisawa H."/>
            <person name="Chiaki Y."/>
            <person name="Yamasaki J."/>
            <person name="Horikawa H."/>
            <person name="Tsunekawa K."/>
            <person name="Morita Y."/>
            <person name="Kadono F."/>
        </authorList>
    </citation>
    <scope>NUCLEOTIDE SEQUENCE</scope>
    <source>
        <strain evidence="2">Aichi_Toyohashi_2018</strain>
    </source>
</reference>
<proteinExistence type="predicted"/>
<name>A0AAU9C707_9VIRU</name>
<organism evidence="2 3">
    <name type="scientific">Chrysanthemum mosaic-associated virus</name>
    <dbReference type="NCBI Taxonomy" id="2746510"/>
    <lineage>
        <taxon>Viruses</taxon>
        <taxon>Riboviria</taxon>
        <taxon>Orthornavirae</taxon>
        <taxon>Negarnaviricota</taxon>
        <taxon>Polyploviricotina</taxon>
        <taxon>Bunyaviricetes</taxon>
        <taxon>Elliovirales</taxon>
        <taxon>Fimoviridae</taxon>
        <taxon>Emaravirus</taxon>
        <taxon>Emaravirus chrysanthemi</taxon>
    </lineage>
</organism>
<dbReference type="Pfam" id="PF21705">
    <property type="entry name" value="p55_CTD"/>
    <property type="match status" value="1"/>
</dbReference>
<evidence type="ECO:0000313" key="2">
    <source>
        <dbReference type="EMBL" id="BCK60947.1"/>
    </source>
</evidence>